<dbReference type="PANTHER" id="PTHR13504">
    <property type="entry name" value="FIDO DOMAIN-CONTAINING PROTEIN DDB_G0283145"/>
    <property type="match status" value="1"/>
</dbReference>
<comment type="caution">
    <text evidence="5">The sequence shown here is derived from an EMBL/GenBank/DDBJ whole genome shotgun (WGS) entry which is preliminary data.</text>
</comment>
<name>A0A6P1ZD75_9BACT</name>
<proteinExistence type="predicted"/>
<protein>
    <submittedName>
        <fullName evidence="5">Fic family protein</fullName>
    </submittedName>
</protein>
<feature type="binding site" evidence="1">
    <location>
        <position position="223"/>
    </location>
    <ligand>
        <name>ATP</name>
        <dbReference type="ChEBI" id="CHEBI:30616"/>
    </ligand>
</feature>
<dbReference type="AlphaFoldDB" id="A0A6P1ZD75"/>
<feature type="binding site" evidence="3">
    <location>
        <begin position="227"/>
        <end position="234"/>
    </location>
    <ligand>
        <name>ATP</name>
        <dbReference type="ChEBI" id="CHEBI:30616"/>
    </ligand>
</feature>
<evidence type="ECO:0000256" key="2">
    <source>
        <dbReference type="PIRSR" id="PIRSR640198-1"/>
    </source>
</evidence>
<dbReference type="InterPro" id="IPR026287">
    <property type="entry name" value="SoFic-like"/>
</dbReference>
<evidence type="ECO:0000259" key="4">
    <source>
        <dbReference type="PROSITE" id="PS51459"/>
    </source>
</evidence>
<evidence type="ECO:0000256" key="3">
    <source>
        <dbReference type="PIRSR" id="PIRSR640198-2"/>
    </source>
</evidence>
<dbReference type="InterPro" id="IPR036388">
    <property type="entry name" value="WH-like_DNA-bd_sf"/>
</dbReference>
<feature type="binding site" evidence="1">
    <location>
        <begin position="228"/>
        <end position="234"/>
    </location>
    <ligand>
        <name>ATP</name>
        <dbReference type="ChEBI" id="CHEBI:30616"/>
    </ligand>
</feature>
<dbReference type="OrthoDB" id="9813719at2"/>
<feature type="binding site" evidence="1">
    <location>
        <position position="89"/>
    </location>
    <ligand>
        <name>ATP</name>
        <dbReference type="ChEBI" id="CHEBI:30616"/>
    </ligand>
</feature>
<dbReference type="RefSeq" id="WP_144306299.1">
    <property type="nucleotide sequence ID" value="NZ_QMIF01000011.1"/>
</dbReference>
<dbReference type="PANTHER" id="PTHR13504:SF38">
    <property type="entry name" value="FIDO DOMAIN-CONTAINING PROTEIN"/>
    <property type="match status" value="1"/>
</dbReference>
<keyword evidence="1" id="KW-0067">ATP-binding</keyword>
<keyword evidence="1" id="KW-0547">Nucleotide-binding</keyword>
<dbReference type="InterPro" id="IPR025758">
    <property type="entry name" value="Fic/DOC_N"/>
</dbReference>
<dbReference type="SUPFAM" id="SSF46785">
    <property type="entry name" value="Winged helix' DNA-binding domain"/>
    <property type="match status" value="1"/>
</dbReference>
<accession>A0A6P1ZD75</accession>
<evidence type="ECO:0000256" key="1">
    <source>
        <dbReference type="PIRSR" id="PIRSR038925-1"/>
    </source>
</evidence>
<dbReference type="InterPro" id="IPR036390">
    <property type="entry name" value="WH_DNA-bd_sf"/>
</dbReference>
<dbReference type="Pfam" id="PF13784">
    <property type="entry name" value="Fic_N"/>
    <property type="match status" value="1"/>
</dbReference>
<dbReference type="Proteomes" id="UP000434052">
    <property type="component" value="Unassembled WGS sequence"/>
</dbReference>
<dbReference type="InterPro" id="IPR003812">
    <property type="entry name" value="Fido"/>
</dbReference>
<dbReference type="Pfam" id="PF02661">
    <property type="entry name" value="Fic"/>
    <property type="match status" value="1"/>
</dbReference>
<sequence length="389" mass="44286">MASSESAGAKRNRAGIYVPQSAGCRSFIPTPLPPKNPLLDLGNPELLMRLSSADRAIGRLDAATELLPNPDLFVAMYVRKEAVLSSQIEGTQASLIDLLEYEIDSARAEKSSDVGEVVNYIRAMNHGLERLDELPPSIRLIKEIHEILLQRVRGSEREPGEFRRTQNWIGAPGCSPSDATFVPPPPQEVLRHMSALEEYIHMEDDVPPLIEIGLIHSQFETVHPSLDGNGRMGRLLITFLLCWKKILSRPLLYISYYFKENRMEYYERLQRVRDYGEWEEWIIFFLKGVRETSIQATDTAKNIQRMREDHRALLSDQTRSSASSVLLLDKLFEHPFVSVKTIAEIIGRSYPAANTLVSQLEELGLLHEVTGQKRNRVYIYKPYLDLLNV</sequence>
<feature type="binding site" evidence="3">
    <location>
        <begin position="265"/>
        <end position="266"/>
    </location>
    <ligand>
        <name>ATP</name>
        <dbReference type="ChEBI" id="CHEBI:30616"/>
    </ligand>
</feature>
<dbReference type="Gene3D" id="1.10.3290.10">
    <property type="entry name" value="Fido-like domain"/>
    <property type="match status" value="1"/>
</dbReference>
<feature type="binding site" evidence="1">
    <location>
        <position position="265"/>
    </location>
    <ligand>
        <name>ATP</name>
        <dbReference type="ChEBI" id="CHEBI:30616"/>
    </ligand>
</feature>
<organism evidence="5 6">
    <name type="scientific">Oceanidesulfovibrio marinus</name>
    <dbReference type="NCBI Taxonomy" id="370038"/>
    <lineage>
        <taxon>Bacteria</taxon>
        <taxon>Pseudomonadati</taxon>
        <taxon>Thermodesulfobacteriota</taxon>
        <taxon>Desulfovibrionia</taxon>
        <taxon>Desulfovibrionales</taxon>
        <taxon>Desulfovibrionaceae</taxon>
        <taxon>Oceanidesulfovibrio</taxon>
    </lineage>
</organism>
<feature type="domain" description="Fido" evidence="4">
    <location>
        <begin position="136"/>
        <end position="287"/>
    </location>
</feature>
<evidence type="ECO:0000313" key="5">
    <source>
        <dbReference type="EMBL" id="TVM32287.1"/>
    </source>
</evidence>
<evidence type="ECO:0000313" key="6">
    <source>
        <dbReference type="Proteomes" id="UP000434052"/>
    </source>
</evidence>
<dbReference type="InterPro" id="IPR036597">
    <property type="entry name" value="Fido-like_dom_sf"/>
</dbReference>
<dbReference type="Gene3D" id="1.10.10.10">
    <property type="entry name" value="Winged helix-like DNA-binding domain superfamily/Winged helix DNA-binding domain"/>
    <property type="match status" value="1"/>
</dbReference>
<dbReference type="PROSITE" id="PS51459">
    <property type="entry name" value="FIDO"/>
    <property type="match status" value="1"/>
</dbReference>
<dbReference type="GO" id="GO:0005524">
    <property type="term" value="F:ATP binding"/>
    <property type="evidence" value="ECO:0007669"/>
    <property type="project" value="UniProtKB-KW"/>
</dbReference>
<dbReference type="EMBL" id="QMIF01000011">
    <property type="protein sequence ID" value="TVM32287.1"/>
    <property type="molecule type" value="Genomic_DNA"/>
</dbReference>
<gene>
    <name evidence="5" type="ORF">DQK91_15500</name>
</gene>
<dbReference type="InterPro" id="IPR040198">
    <property type="entry name" value="Fido_containing"/>
</dbReference>
<dbReference type="SUPFAM" id="SSF140931">
    <property type="entry name" value="Fic-like"/>
    <property type="match status" value="1"/>
</dbReference>
<dbReference type="PIRSF" id="PIRSF038925">
    <property type="entry name" value="AMP-prot_trans"/>
    <property type="match status" value="1"/>
</dbReference>
<reference evidence="5 6" key="1">
    <citation type="submission" date="2018-06" db="EMBL/GenBank/DDBJ databases">
        <title>Complete genome of Desulfovibrio marinus P48SEP.</title>
        <authorList>
            <person name="Crispim J.S."/>
            <person name="Vidigal P.M.P."/>
            <person name="Silva L.C.F."/>
            <person name="Araujo L.C."/>
            <person name="Laguardia C.N."/>
            <person name="Dias R.S."/>
            <person name="Sousa M.P."/>
            <person name="Paula S.O."/>
            <person name="Silva C."/>
        </authorList>
    </citation>
    <scope>NUCLEOTIDE SEQUENCE [LARGE SCALE GENOMIC DNA]</scope>
    <source>
        <strain evidence="5 6">P48SEP</strain>
    </source>
</reference>
<feature type="active site" evidence="2">
    <location>
        <position position="223"/>
    </location>
</feature>